<sequence length="467" mass="48165">MASGQNEESSSIVYGLDDRPPLSEAIPMGVQHVMFMIVINLSLAIVIAGGVGLTVGSGQAYIIQMALLVAGVGTIVQCYPFGGKLGFPVGAKLPIVMGTSASFIAPLIIIADSFGLAAMFTAIIIAAPVEILVGYHFDKFRKVFPPLLGGIVVTLIGLSLAPVAIDYFAGAAGGPGEPGYGSLTNLGLGTLVLIVSLFFNQFFDGAMRAASILAGLAVGYVVAIPLGMVDFTPVFEAGWVALPSFMPHGFEINITAILTLLFIYIIVAVETVGDVNGITQAANRNPKDEEIKGGLIADGVLSAFAGVVGMFPNTSFSGNVGMVSYTGVLSRFVVGIGGVILVLMGLSPKVGAIFSITPTPVLGGATIILFGMILALGIRIIVKNVDLDLRNMIVVGTSLLVGLGVEIRPEVIGQLPEDIQVIFGSALAAGTATALVLNITLPEEPPFNLSDIMSGQETPADTIEADD</sequence>
<comment type="caution">
    <text evidence="8">The sequence shown here is derived from an EMBL/GenBank/DDBJ whole genome shotgun (WGS) entry which is preliminary data.</text>
</comment>
<organism evidence="8 9">
    <name type="scientific">Halohasta litorea</name>
    <dbReference type="NCBI Taxonomy" id="869891"/>
    <lineage>
        <taxon>Archaea</taxon>
        <taxon>Methanobacteriati</taxon>
        <taxon>Methanobacteriota</taxon>
        <taxon>Stenosarchaea group</taxon>
        <taxon>Halobacteria</taxon>
        <taxon>Halobacteriales</taxon>
        <taxon>Haloferacaceae</taxon>
        <taxon>Halohasta</taxon>
    </lineage>
</organism>
<evidence type="ECO:0000313" key="8">
    <source>
        <dbReference type="EMBL" id="MFD1641753.1"/>
    </source>
</evidence>
<keyword evidence="3" id="KW-0813">Transport</keyword>
<dbReference type="NCBIfam" id="NF037981">
    <property type="entry name" value="NCS2_1"/>
    <property type="match status" value="1"/>
</dbReference>
<evidence type="ECO:0000256" key="2">
    <source>
        <dbReference type="ARBA" id="ARBA00008821"/>
    </source>
</evidence>
<dbReference type="PANTHER" id="PTHR42810">
    <property type="entry name" value="PURINE PERMEASE C1399.01C-RELATED"/>
    <property type="match status" value="1"/>
</dbReference>
<evidence type="ECO:0000256" key="3">
    <source>
        <dbReference type="ARBA" id="ARBA00022448"/>
    </source>
</evidence>
<feature type="transmembrane region" description="Helical" evidence="7">
    <location>
        <begin position="117"/>
        <end position="135"/>
    </location>
</feature>
<feature type="transmembrane region" description="Helical" evidence="7">
    <location>
        <begin position="293"/>
        <end position="312"/>
    </location>
</feature>
<proteinExistence type="inferred from homology"/>
<feature type="transmembrane region" description="Helical" evidence="7">
    <location>
        <begin position="61"/>
        <end position="81"/>
    </location>
</feature>
<dbReference type="InterPro" id="IPR006042">
    <property type="entry name" value="Xan_ur_permease"/>
</dbReference>
<keyword evidence="4 7" id="KW-0812">Transmembrane</keyword>
<dbReference type="Pfam" id="PF00860">
    <property type="entry name" value="Xan_ur_permease"/>
    <property type="match status" value="1"/>
</dbReference>
<feature type="transmembrane region" description="Helical" evidence="7">
    <location>
        <begin position="361"/>
        <end position="382"/>
    </location>
</feature>
<feature type="transmembrane region" description="Helical" evidence="7">
    <location>
        <begin position="332"/>
        <end position="354"/>
    </location>
</feature>
<feature type="transmembrane region" description="Helical" evidence="7">
    <location>
        <begin position="211"/>
        <end position="232"/>
    </location>
</feature>
<evidence type="ECO:0000256" key="7">
    <source>
        <dbReference type="SAM" id="Phobius"/>
    </source>
</evidence>
<dbReference type="GO" id="GO:0005886">
    <property type="term" value="C:plasma membrane"/>
    <property type="evidence" value="ECO:0007669"/>
    <property type="project" value="UniProtKB-ARBA"/>
</dbReference>
<dbReference type="AlphaFoldDB" id="A0ABD6D9G2"/>
<feature type="transmembrane region" description="Helical" evidence="7">
    <location>
        <begin position="147"/>
        <end position="168"/>
    </location>
</feature>
<dbReference type="NCBIfam" id="TIGR00801">
    <property type="entry name" value="ncs2"/>
    <property type="match status" value="1"/>
</dbReference>
<dbReference type="RefSeq" id="WP_256396648.1">
    <property type="nucleotide sequence ID" value="NZ_JANHDJ010000005.1"/>
</dbReference>
<evidence type="ECO:0000256" key="1">
    <source>
        <dbReference type="ARBA" id="ARBA00004141"/>
    </source>
</evidence>
<dbReference type="EMBL" id="JBHUDM010000002">
    <property type="protein sequence ID" value="MFD1641753.1"/>
    <property type="molecule type" value="Genomic_DNA"/>
</dbReference>
<evidence type="ECO:0000256" key="6">
    <source>
        <dbReference type="ARBA" id="ARBA00023136"/>
    </source>
</evidence>
<gene>
    <name evidence="8" type="ORF">ACFSBW_07685</name>
</gene>
<feature type="transmembrane region" description="Helical" evidence="7">
    <location>
        <begin position="93"/>
        <end position="111"/>
    </location>
</feature>
<protein>
    <submittedName>
        <fullName evidence="8">Uracil-xanthine permease family protein</fullName>
    </submittedName>
</protein>
<evidence type="ECO:0000256" key="4">
    <source>
        <dbReference type="ARBA" id="ARBA00022692"/>
    </source>
</evidence>
<feature type="transmembrane region" description="Helical" evidence="7">
    <location>
        <begin position="419"/>
        <end position="441"/>
    </location>
</feature>
<feature type="transmembrane region" description="Helical" evidence="7">
    <location>
        <begin position="252"/>
        <end position="272"/>
    </location>
</feature>
<comment type="subcellular location">
    <subcellularLocation>
        <location evidence="1">Membrane</location>
        <topology evidence="1">Multi-pass membrane protein</topology>
    </subcellularLocation>
</comment>
<accession>A0ABD6D9G2</accession>
<evidence type="ECO:0000256" key="5">
    <source>
        <dbReference type="ARBA" id="ARBA00022989"/>
    </source>
</evidence>
<dbReference type="InterPro" id="IPR006043">
    <property type="entry name" value="NCS2"/>
</dbReference>
<feature type="transmembrane region" description="Helical" evidence="7">
    <location>
        <begin position="180"/>
        <end position="199"/>
    </location>
</feature>
<keyword evidence="9" id="KW-1185">Reference proteome</keyword>
<dbReference type="GO" id="GO:0015205">
    <property type="term" value="F:nucleobase transmembrane transporter activity"/>
    <property type="evidence" value="ECO:0007669"/>
    <property type="project" value="UniProtKB-ARBA"/>
</dbReference>
<keyword evidence="6 7" id="KW-0472">Membrane</keyword>
<dbReference type="PANTHER" id="PTHR42810:SF2">
    <property type="entry name" value="PURINE PERMEASE C1399.01C-RELATED"/>
    <property type="match status" value="1"/>
</dbReference>
<dbReference type="Proteomes" id="UP001597052">
    <property type="component" value="Unassembled WGS sequence"/>
</dbReference>
<reference evidence="8 9" key="1">
    <citation type="journal article" date="2019" name="Int. J. Syst. Evol. Microbiol.">
        <title>The Global Catalogue of Microorganisms (GCM) 10K type strain sequencing project: providing services to taxonomists for standard genome sequencing and annotation.</title>
        <authorList>
            <consortium name="The Broad Institute Genomics Platform"/>
            <consortium name="The Broad Institute Genome Sequencing Center for Infectious Disease"/>
            <person name="Wu L."/>
            <person name="Ma J."/>
        </authorList>
    </citation>
    <scope>NUCLEOTIDE SEQUENCE [LARGE SCALE GENOMIC DNA]</scope>
    <source>
        <strain evidence="8 9">CGMCC 1.10593</strain>
    </source>
</reference>
<name>A0ABD6D9G2_9EURY</name>
<keyword evidence="5 7" id="KW-1133">Transmembrane helix</keyword>
<evidence type="ECO:0000313" key="9">
    <source>
        <dbReference type="Proteomes" id="UP001597052"/>
    </source>
</evidence>
<feature type="transmembrane region" description="Helical" evidence="7">
    <location>
        <begin position="33"/>
        <end position="55"/>
    </location>
</feature>
<comment type="similarity">
    <text evidence="2">Belongs to the nucleobase:cation symporter-2 (NCS2) (TC 2.A.40) family.</text>
</comment>